<feature type="signal peptide" evidence="1">
    <location>
        <begin position="1"/>
        <end position="22"/>
    </location>
</feature>
<name>F0WD81_9STRA</name>
<proteinExistence type="predicted"/>
<reference evidence="2" key="1">
    <citation type="journal article" date="2011" name="PLoS Biol.">
        <title>Gene gain and loss during evolution of obligate parasitism in the white rust pathogen of Arabidopsis thaliana.</title>
        <authorList>
            <person name="Kemen E."/>
            <person name="Gardiner A."/>
            <person name="Schultz-Larsen T."/>
            <person name="Kemen A.C."/>
            <person name="Balmuth A.L."/>
            <person name="Robert-Seilaniantz A."/>
            <person name="Bailey K."/>
            <person name="Holub E."/>
            <person name="Studholme D.J."/>
            <person name="Maclean D."/>
            <person name="Jones J.D."/>
        </authorList>
    </citation>
    <scope>NUCLEOTIDE SEQUENCE</scope>
</reference>
<organism evidence="2">
    <name type="scientific">Albugo laibachii Nc14</name>
    <dbReference type="NCBI Taxonomy" id="890382"/>
    <lineage>
        <taxon>Eukaryota</taxon>
        <taxon>Sar</taxon>
        <taxon>Stramenopiles</taxon>
        <taxon>Oomycota</taxon>
        <taxon>Peronosporomycetes</taxon>
        <taxon>Albuginales</taxon>
        <taxon>Albuginaceae</taxon>
        <taxon>Albugo</taxon>
    </lineage>
</organism>
<protein>
    <submittedName>
        <fullName evidence="2">Uncharacterized protein AlNc14C64G4601</fullName>
    </submittedName>
</protein>
<accession>F0WD81</accession>
<evidence type="ECO:0000313" key="2">
    <source>
        <dbReference type="EMBL" id="CCA19153.1"/>
    </source>
</evidence>
<dbReference type="EMBL" id="FR824109">
    <property type="protein sequence ID" value="CCA19153.1"/>
    <property type="molecule type" value="Genomic_DNA"/>
</dbReference>
<feature type="chain" id="PRO_5003261590" evidence="1">
    <location>
        <begin position="23"/>
        <end position="349"/>
    </location>
</feature>
<reference evidence="2" key="2">
    <citation type="submission" date="2011-02" db="EMBL/GenBank/DDBJ databases">
        <authorList>
            <person name="MacLean D."/>
        </authorList>
    </citation>
    <scope>NUCLEOTIDE SEQUENCE</scope>
</reference>
<keyword evidence="1" id="KW-0732">Signal</keyword>
<gene>
    <name evidence="2" type="primary">AlNc14C64G4601</name>
    <name evidence="2" type="ORF">ALNC14_052960</name>
</gene>
<evidence type="ECO:0000256" key="1">
    <source>
        <dbReference type="SAM" id="SignalP"/>
    </source>
</evidence>
<sequence>MTRNQHGLAVIAQAFLLAVALTEELPSCRLNASDGNLMVGVSIVLDPSCKNGGLGCITDTCTYCKLSETAESAHLRECEKIGWPNILTQTSSSSSAETQCTVSVSSSDFELGINIIHDANCSSGGLGCVDENCRYCKMKETNKSAHLDFCEDFGYSFKYDGDICTASLSEGDVAAGVHVVTDPKCVSGGVGCFNETCRYCQLSFSDKSKDYLNCSLFNSSLDTFASSDVLEEECSLEFASVAQALYAVTDVSCDQVNASCVSDRCRLCAYGPNASGANLTRCSAFEDFVYERPICGFEAIYFDEEVAIIPDASCTEESWDCYAPNCRVCQFGSLAAGLLPCSDSGYTLT</sequence>
<dbReference type="HOGENOM" id="CLU_795498_0_0_1"/>
<dbReference type="AlphaFoldDB" id="F0WD81"/>